<evidence type="ECO:0000259" key="2">
    <source>
        <dbReference type="Pfam" id="PF01636"/>
    </source>
</evidence>
<feature type="compositionally biased region" description="Low complexity" evidence="1">
    <location>
        <begin position="65"/>
        <end position="77"/>
    </location>
</feature>
<dbReference type="AlphaFoldDB" id="A0A450VW96"/>
<dbReference type="InterPro" id="IPR002575">
    <property type="entry name" value="Aminoglycoside_PTrfase"/>
</dbReference>
<dbReference type="EMBL" id="CAADFA010000360">
    <property type="protein sequence ID" value="VFJ64099.1"/>
    <property type="molecule type" value="Genomic_DNA"/>
</dbReference>
<dbReference type="Pfam" id="PF01636">
    <property type="entry name" value="APH"/>
    <property type="match status" value="1"/>
</dbReference>
<organism evidence="5">
    <name type="scientific">Candidatus Kentrum sp. FM</name>
    <dbReference type="NCBI Taxonomy" id="2126340"/>
    <lineage>
        <taxon>Bacteria</taxon>
        <taxon>Pseudomonadati</taxon>
        <taxon>Pseudomonadota</taxon>
        <taxon>Gammaproteobacteria</taxon>
        <taxon>Candidatus Kentrum</taxon>
    </lineage>
</organism>
<evidence type="ECO:0000313" key="5">
    <source>
        <dbReference type="EMBL" id="VFK09040.1"/>
    </source>
</evidence>
<dbReference type="InterPro" id="IPR011009">
    <property type="entry name" value="Kinase-like_dom_sf"/>
</dbReference>
<evidence type="ECO:0000313" key="3">
    <source>
        <dbReference type="EMBL" id="VFJ64099.1"/>
    </source>
</evidence>
<evidence type="ECO:0000256" key="1">
    <source>
        <dbReference type="SAM" id="MobiDB-lite"/>
    </source>
</evidence>
<dbReference type="EMBL" id="CAADEZ010000361">
    <property type="protein sequence ID" value="VFJ64635.1"/>
    <property type="molecule type" value="Genomic_DNA"/>
</dbReference>
<dbReference type="Gene3D" id="3.90.1200.10">
    <property type="match status" value="1"/>
</dbReference>
<dbReference type="SUPFAM" id="SSF56112">
    <property type="entry name" value="Protein kinase-like (PK-like)"/>
    <property type="match status" value="1"/>
</dbReference>
<dbReference type="EMBL" id="CAADFL010000093">
    <property type="protein sequence ID" value="VFK09040.1"/>
    <property type="molecule type" value="Genomic_DNA"/>
</dbReference>
<feature type="region of interest" description="Disordered" evidence="1">
    <location>
        <begin position="45"/>
        <end position="97"/>
    </location>
</feature>
<reference evidence="5" key="1">
    <citation type="submission" date="2019-02" db="EMBL/GenBank/DDBJ databases">
        <authorList>
            <person name="Gruber-Vodicka R. H."/>
            <person name="Seah K. B. B."/>
        </authorList>
    </citation>
    <scope>NUCLEOTIDE SEQUENCE</scope>
    <source>
        <strain evidence="4">BECK_BZ163</strain>
        <strain evidence="5">BECK_BZ164</strain>
        <strain evidence="3">BECK_BZ165</strain>
    </source>
</reference>
<proteinExistence type="predicted"/>
<accession>A0A450VW96</accession>
<gene>
    <name evidence="4" type="ORF">BECKFM1743A_GA0114220_103613</name>
    <name evidence="5" type="ORF">BECKFM1743B_GA0114221_100934</name>
    <name evidence="3" type="ORF">BECKFM1743C_GA0114222_103603</name>
</gene>
<feature type="domain" description="Aminoglycoside phosphotransferase" evidence="2">
    <location>
        <begin position="105"/>
        <end position="314"/>
    </location>
</feature>
<protein>
    <recommendedName>
        <fullName evidence="2">Aminoglycoside phosphotransferase domain-containing protein</fullName>
    </recommendedName>
</protein>
<evidence type="ECO:0000313" key="4">
    <source>
        <dbReference type="EMBL" id="VFJ64635.1"/>
    </source>
</evidence>
<sequence length="399" mass="45322">MDNRLAAIRAWLLRTLPDERFDVFPASQDASFRRYFRVSPVRDDRNRKGLRESPDSFVQDPGDKGAAPNPTNTPPGNRQGPIGFTGEEPQGNLPPAVPMTGEMAHGSFIVMDAPPTHEDSSEFVFVADLLRKSGANVPEVLATDFEQGFLLLSDLGTTHYLKELNENRSDKDRVDGLYGDAMEALLTIQIQTVCDGLPAYDHELLEEEMALFRDWFLVRHLKIPLTTAIERTLRESFDFLQRAAAEQPRVFVHRDYHSRNLMVRERNNPGILDFQDAVHGPITYDLVSLLKDVYIAWPRARVEDWALGYRERALREGLLANVDATTWLRWFDLMGAQRHLKVAGIFSRLYHRDGKPGYLDDIPLTLDYLAEVCARYPGLTALGELLDTLGYRPLSKGRR</sequence>
<feature type="compositionally biased region" description="Basic and acidic residues" evidence="1">
    <location>
        <begin position="45"/>
        <end position="54"/>
    </location>
</feature>
<name>A0A450VW96_9GAMM</name>
<dbReference type="Gene3D" id="3.30.200.20">
    <property type="entry name" value="Phosphorylase Kinase, domain 1"/>
    <property type="match status" value="1"/>
</dbReference>